<dbReference type="AlphaFoldDB" id="A0A0S4QMC4"/>
<keyword evidence="2" id="KW-1185">Reference proteome</keyword>
<dbReference type="Proteomes" id="UP000198802">
    <property type="component" value="Unassembled WGS sequence"/>
</dbReference>
<dbReference type="RefSeq" id="WP_091276966.1">
    <property type="nucleotide sequence ID" value="NZ_FAOZ01000008.1"/>
</dbReference>
<evidence type="ECO:0000313" key="2">
    <source>
        <dbReference type="Proteomes" id="UP000198802"/>
    </source>
</evidence>
<evidence type="ECO:0000313" key="1">
    <source>
        <dbReference type="EMBL" id="CUU56484.1"/>
    </source>
</evidence>
<sequence length="193" mass="20997">MTAMRLGTADHLGWAVAVTATADHQVVDRRRIELIEPGMPVAPIHHAGGPHQLHRPGEPLRDTELAALVAEVRASAVRAASAALEELAAAVPAPIISLSLWTWPAGFPADIAVQRRVPYESRADPIMYRQVLADVARNRGWAIHLYDPRTVEAEAIRLLGERADEVLRRPRTTLGPPWAKDHRVALAATIVAA</sequence>
<name>A0A0S4QMC4_9ACTN</name>
<proteinExistence type="predicted"/>
<gene>
    <name evidence="1" type="ORF">Ga0074812_10811</name>
</gene>
<reference evidence="2" key="1">
    <citation type="submission" date="2015-11" db="EMBL/GenBank/DDBJ databases">
        <authorList>
            <person name="Varghese N."/>
        </authorList>
    </citation>
    <scope>NUCLEOTIDE SEQUENCE [LARGE SCALE GENOMIC DNA]</scope>
    <source>
        <strain evidence="2">DSM 45899</strain>
    </source>
</reference>
<organism evidence="1 2">
    <name type="scientific">Parafrankia irregularis</name>
    <dbReference type="NCBI Taxonomy" id="795642"/>
    <lineage>
        <taxon>Bacteria</taxon>
        <taxon>Bacillati</taxon>
        <taxon>Actinomycetota</taxon>
        <taxon>Actinomycetes</taxon>
        <taxon>Frankiales</taxon>
        <taxon>Frankiaceae</taxon>
        <taxon>Parafrankia</taxon>
    </lineage>
</organism>
<dbReference type="EMBL" id="FAOZ01000008">
    <property type="protein sequence ID" value="CUU56484.1"/>
    <property type="molecule type" value="Genomic_DNA"/>
</dbReference>
<accession>A0A0S4QMC4</accession>
<protein>
    <submittedName>
        <fullName evidence="1">Uncharacterized protein</fullName>
    </submittedName>
</protein>